<dbReference type="EMBL" id="CACTIH010004329">
    <property type="protein sequence ID" value="CAA2990592.1"/>
    <property type="molecule type" value="Genomic_DNA"/>
</dbReference>
<evidence type="ECO:0000313" key="1">
    <source>
        <dbReference type="EMBL" id="CAA2990592.1"/>
    </source>
</evidence>
<reference evidence="1 2" key="1">
    <citation type="submission" date="2019-12" db="EMBL/GenBank/DDBJ databases">
        <authorList>
            <person name="Alioto T."/>
            <person name="Alioto T."/>
            <person name="Gomez Garrido J."/>
        </authorList>
    </citation>
    <scope>NUCLEOTIDE SEQUENCE [LARGE SCALE GENOMIC DNA]</scope>
</reference>
<evidence type="ECO:0000313" key="2">
    <source>
        <dbReference type="Proteomes" id="UP000594638"/>
    </source>
</evidence>
<name>A0A8S0SF63_OLEEU</name>
<accession>A0A8S0SF63</accession>
<keyword evidence="2" id="KW-1185">Reference proteome</keyword>
<sequence>MYPAEGSYPFKMVPVGDNTAAALTALLPPDDVIFQQLDLFERRAHDNSFPHVPDEMTKKEVERFLQDKETNASKAPDMLGLIFATLAVGMQIGVFDGNGACRFEASVANAQSKGEVYRELYTWR</sequence>
<gene>
    <name evidence="1" type="ORF">OLEA9_A046416</name>
</gene>
<proteinExistence type="predicted"/>
<dbReference type="Gramene" id="OE9A046416T1">
    <property type="protein sequence ID" value="OE9A046416C1"/>
    <property type="gene ID" value="OE9A046416"/>
</dbReference>
<organism evidence="1 2">
    <name type="scientific">Olea europaea subsp. europaea</name>
    <dbReference type="NCBI Taxonomy" id="158383"/>
    <lineage>
        <taxon>Eukaryota</taxon>
        <taxon>Viridiplantae</taxon>
        <taxon>Streptophyta</taxon>
        <taxon>Embryophyta</taxon>
        <taxon>Tracheophyta</taxon>
        <taxon>Spermatophyta</taxon>
        <taxon>Magnoliopsida</taxon>
        <taxon>eudicotyledons</taxon>
        <taxon>Gunneridae</taxon>
        <taxon>Pentapetalae</taxon>
        <taxon>asterids</taxon>
        <taxon>lamiids</taxon>
        <taxon>Lamiales</taxon>
        <taxon>Oleaceae</taxon>
        <taxon>Oleeae</taxon>
        <taxon>Olea</taxon>
    </lineage>
</organism>
<comment type="caution">
    <text evidence="1">The sequence shown here is derived from an EMBL/GenBank/DDBJ whole genome shotgun (WGS) entry which is preliminary data.</text>
</comment>
<dbReference type="Proteomes" id="UP000594638">
    <property type="component" value="Unassembled WGS sequence"/>
</dbReference>
<dbReference type="OrthoDB" id="1747771at2759"/>
<dbReference type="AlphaFoldDB" id="A0A8S0SF63"/>
<protein>
    <submittedName>
        <fullName evidence="1">Uncharacterized protein</fullName>
    </submittedName>
</protein>